<comment type="caution">
    <text evidence="1">The sequence shown here is derived from an EMBL/GenBank/DDBJ whole genome shotgun (WGS) entry which is preliminary data.</text>
</comment>
<protein>
    <submittedName>
        <fullName evidence="1">Uncharacterized protein</fullName>
    </submittedName>
</protein>
<dbReference type="AlphaFoldDB" id="A0A921RV01"/>
<gene>
    <name evidence="1" type="ORF">BDA96_02G407300</name>
</gene>
<reference evidence="1" key="1">
    <citation type="journal article" date="2019" name="BMC Genomics">
        <title>A new reference genome for Sorghum bicolor reveals high levels of sequence similarity between sweet and grain genotypes: implications for the genetics of sugar metabolism.</title>
        <authorList>
            <person name="Cooper E.A."/>
            <person name="Brenton Z.W."/>
            <person name="Flinn B.S."/>
            <person name="Jenkins J."/>
            <person name="Shu S."/>
            <person name="Flowers D."/>
            <person name="Luo F."/>
            <person name="Wang Y."/>
            <person name="Xia P."/>
            <person name="Barry K."/>
            <person name="Daum C."/>
            <person name="Lipzen A."/>
            <person name="Yoshinaga Y."/>
            <person name="Schmutz J."/>
            <person name="Saski C."/>
            <person name="Vermerris W."/>
            <person name="Kresovich S."/>
        </authorList>
    </citation>
    <scope>NUCLEOTIDE SEQUENCE</scope>
</reference>
<proteinExistence type="predicted"/>
<organism evidence="1 2">
    <name type="scientific">Sorghum bicolor</name>
    <name type="common">Sorghum</name>
    <name type="synonym">Sorghum vulgare</name>
    <dbReference type="NCBI Taxonomy" id="4558"/>
    <lineage>
        <taxon>Eukaryota</taxon>
        <taxon>Viridiplantae</taxon>
        <taxon>Streptophyta</taxon>
        <taxon>Embryophyta</taxon>
        <taxon>Tracheophyta</taxon>
        <taxon>Spermatophyta</taxon>
        <taxon>Magnoliopsida</taxon>
        <taxon>Liliopsida</taxon>
        <taxon>Poales</taxon>
        <taxon>Poaceae</taxon>
        <taxon>PACMAD clade</taxon>
        <taxon>Panicoideae</taxon>
        <taxon>Andropogonodae</taxon>
        <taxon>Andropogoneae</taxon>
        <taxon>Sorghinae</taxon>
        <taxon>Sorghum</taxon>
    </lineage>
</organism>
<evidence type="ECO:0000313" key="2">
    <source>
        <dbReference type="Proteomes" id="UP000807115"/>
    </source>
</evidence>
<reference evidence="1" key="2">
    <citation type="submission" date="2020-10" db="EMBL/GenBank/DDBJ databases">
        <authorList>
            <person name="Cooper E.A."/>
            <person name="Brenton Z.W."/>
            <person name="Flinn B.S."/>
            <person name="Jenkins J."/>
            <person name="Shu S."/>
            <person name="Flowers D."/>
            <person name="Luo F."/>
            <person name="Wang Y."/>
            <person name="Xia P."/>
            <person name="Barry K."/>
            <person name="Daum C."/>
            <person name="Lipzen A."/>
            <person name="Yoshinaga Y."/>
            <person name="Schmutz J."/>
            <person name="Saski C."/>
            <person name="Vermerris W."/>
            <person name="Kresovich S."/>
        </authorList>
    </citation>
    <scope>NUCLEOTIDE SEQUENCE</scope>
</reference>
<evidence type="ECO:0000313" key="1">
    <source>
        <dbReference type="EMBL" id="KAG0545970.1"/>
    </source>
</evidence>
<accession>A0A921RV01</accession>
<sequence length="103" mass="11173">MASALCLLELRARRLPLASPSRRCRPLLATTVRGDDWSGYSGNPWTQMTCMRTSLKLLIHGGASGYIANHAHSCVFTAGGAAPQCYRASNAAFKVSDKRYNPT</sequence>
<dbReference type="Proteomes" id="UP000807115">
    <property type="component" value="Chromosome 2"/>
</dbReference>
<dbReference type="EMBL" id="CM027681">
    <property type="protein sequence ID" value="KAG0545970.1"/>
    <property type="molecule type" value="Genomic_DNA"/>
</dbReference>
<name>A0A921RV01_SORBI</name>